<gene>
    <name evidence="1" type="ORF">TTHERM_000002617</name>
</gene>
<accession>W7XK91</accession>
<reference evidence="2" key="1">
    <citation type="journal article" date="2006" name="PLoS Biol.">
        <title>Macronuclear genome sequence of the ciliate Tetrahymena thermophila, a model eukaryote.</title>
        <authorList>
            <person name="Eisen J.A."/>
            <person name="Coyne R.S."/>
            <person name="Wu M."/>
            <person name="Wu D."/>
            <person name="Thiagarajan M."/>
            <person name="Wortman J.R."/>
            <person name="Badger J.H."/>
            <person name="Ren Q."/>
            <person name="Amedeo P."/>
            <person name="Jones K.M."/>
            <person name="Tallon L.J."/>
            <person name="Delcher A.L."/>
            <person name="Salzberg S.L."/>
            <person name="Silva J.C."/>
            <person name="Haas B.J."/>
            <person name="Majoros W.H."/>
            <person name="Farzad M."/>
            <person name="Carlton J.M."/>
            <person name="Smith R.K. Jr."/>
            <person name="Garg J."/>
            <person name="Pearlman R.E."/>
            <person name="Karrer K.M."/>
            <person name="Sun L."/>
            <person name="Manning G."/>
            <person name="Elde N.C."/>
            <person name="Turkewitz A.P."/>
            <person name="Asai D.J."/>
            <person name="Wilkes D.E."/>
            <person name="Wang Y."/>
            <person name="Cai H."/>
            <person name="Collins K."/>
            <person name="Stewart B.A."/>
            <person name="Lee S.R."/>
            <person name="Wilamowska K."/>
            <person name="Weinberg Z."/>
            <person name="Ruzzo W.L."/>
            <person name="Wloga D."/>
            <person name="Gaertig J."/>
            <person name="Frankel J."/>
            <person name="Tsao C.-C."/>
            <person name="Gorovsky M.A."/>
            <person name="Keeling P.J."/>
            <person name="Waller R.F."/>
            <person name="Patron N.J."/>
            <person name="Cherry J.M."/>
            <person name="Stover N.A."/>
            <person name="Krieger C.J."/>
            <person name="del Toro C."/>
            <person name="Ryder H.F."/>
            <person name="Williamson S.C."/>
            <person name="Barbeau R.A."/>
            <person name="Hamilton E.P."/>
            <person name="Orias E."/>
        </authorList>
    </citation>
    <scope>NUCLEOTIDE SEQUENCE [LARGE SCALE GENOMIC DNA]</scope>
    <source>
        <strain evidence="2">SB210</strain>
    </source>
</reference>
<name>W7XK91_TETTS</name>
<dbReference type="Proteomes" id="UP000009168">
    <property type="component" value="Unassembled WGS sequence"/>
</dbReference>
<dbReference type="GeneID" id="24436761"/>
<organism evidence="1 2">
    <name type="scientific">Tetrahymena thermophila (strain SB210)</name>
    <dbReference type="NCBI Taxonomy" id="312017"/>
    <lineage>
        <taxon>Eukaryota</taxon>
        <taxon>Sar</taxon>
        <taxon>Alveolata</taxon>
        <taxon>Ciliophora</taxon>
        <taxon>Intramacronucleata</taxon>
        <taxon>Oligohymenophorea</taxon>
        <taxon>Hymenostomatida</taxon>
        <taxon>Tetrahymenina</taxon>
        <taxon>Tetrahymenidae</taxon>
        <taxon>Tetrahymena</taxon>
    </lineage>
</organism>
<dbReference type="RefSeq" id="XP_012651080.1">
    <property type="nucleotide sequence ID" value="XM_012795626.1"/>
</dbReference>
<dbReference type="AlphaFoldDB" id="W7XK91"/>
<evidence type="ECO:0000313" key="2">
    <source>
        <dbReference type="Proteomes" id="UP000009168"/>
    </source>
</evidence>
<dbReference type="EMBL" id="GG662845">
    <property type="protein sequence ID" value="EWS76296.1"/>
    <property type="molecule type" value="Genomic_DNA"/>
</dbReference>
<dbReference type="KEGG" id="tet:TTHERM_000002617"/>
<protein>
    <submittedName>
        <fullName evidence="1">Uncharacterized protein</fullName>
    </submittedName>
</protein>
<dbReference type="InParanoid" id="W7XK91"/>
<proteinExistence type="predicted"/>
<keyword evidence="2" id="KW-1185">Reference proteome</keyword>
<sequence length="128" mass="15077">MQKFPQKYSTQLRLGKKGAVQICLPVDNSYMFIYDEQTKINYQEFDGQILLIGSKTELIPVYELNVNEHYPKLTHKCVFMSFQQPQSQIAWQIPFLDISLIQQYRLSLQPLQMQIPVLKSNSKFVSHY</sequence>
<evidence type="ECO:0000313" key="1">
    <source>
        <dbReference type="EMBL" id="EWS76296.1"/>
    </source>
</evidence>